<sequence>MYVCMYTFRVNEHIRTNQSLPPIKYIHIHECDKFCLRIFCMSPSSIIPLHNHPRIIVFSKLLYVSMHAKAYGQPAKLVKDGMMTGPIGTPILFPTCDGNIHYFHVMKPCAIFDILSPSYSSDDMRHYMYF</sequence>
<evidence type="ECO:0000256" key="5">
    <source>
        <dbReference type="ARBA" id="ARBA00023002"/>
    </source>
</evidence>
<evidence type="ECO:0000313" key="9">
    <source>
        <dbReference type="Proteomes" id="UP000235145"/>
    </source>
</evidence>
<dbReference type="GO" id="GO:0017172">
    <property type="term" value="F:cysteine dioxygenase activity"/>
    <property type="evidence" value="ECO:0007669"/>
    <property type="project" value="UniProtKB-EC"/>
</dbReference>
<dbReference type="InterPro" id="IPR011051">
    <property type="entry name" value="RmlC_Cupin_sf"/>
</dbReference>
<reference evidence="8 9" key="1">
    <citation type="journal article" date="2017" name="Nat. Commun.">
        <title>Genome assembly with in vitro proximity ligation data and whole-genome triplication in lettuce.</title>
        <authorList>
            <person name="Reyes-Chin-Wo S."/>
            <person name="Wang Z."/>
            <person name="Yang X."/>
            <person name="Kozik A."/>
            <person name="Arikit S."/>
            <person name="Song C."/>
            <person name="Xia L."/>
            <person name="Froenicke L."/>
            <person name="Lavelle D.O."/>
            <person name="Truco M.J."/>
            <person name="Xia R."/>
            <person name="Zhu S."/>
            <person name="Xu C."/>
            <person name="Xu H."/>
            <person name="Xu X."/>
            <person name="Cox K."/>
            <person name="Korf I."/>
            <person name="Meyers B.C."/>
            <person name="Michelmore R.W."/>
        </authorList>
    </citation>
    <scope>NUCLEOTIDE SEQUENCE [LARGE SCALE GENOMIC DNA]</scope>
    <source>
        <strain evidence="9">cv. Salinas</strain>
        <tissue evidence="8">Seedlings</tissue>
    </source>
</reference>
<dbReference type="SUPFAM" id="SSF51182">
    <property type="entry name" value="RmlC-like cupins"/>
    <property type="match status" value="1"/>
</dbReference>
<comment type="caution">
    <text evidence="8">The sequence shown here is derived from an EMBL/GenBank/DDBJ whole genome shotgun (WGS) entry which is preliminary data.</text>
</comment>
<comment type="cofactor">
    <cofactor evidence="1">
        <name>Fe(2+)</name>
        <dbReference type="ChEBI" id="CHEBI:29033"/>
    </cofactor>
</comment>
<dbReference type="InterPro" id="IPR012864">
    <property type="entry name" value="PCO/ADO"/>
</dbReference>
<evidence type="ECO:0000313" key="8">
    <source>
        <dbReference type="EMBL" id="KAJ0211697.1"/>
    </source>
</evidence>
<evidence type="ECO:0000256" key="6">
    <source>
        <dbReference type="ARBA" id="ARBA00023004"/>
    </source>
</evidence>
<evidence type="ECO:0000256" key="4">
    <source>
        <dbReference type="ARBA" id="ARBA00022723"/>
    </source>
</evidence>
<dbReference type="GO" id="GO:0070483">
    <property type="term" value="P:detection of hypoxia"/>
    <property type="evidence" value="ECO:0007669"/>
    <property type="project" value="UniProtKB-ARBA"/>
</dbReference>
<keyword evidence="9" id="KW-1185">Reference proteome</keyword>
<dbReference type="Proteomes" id="UP000235145">
    <property type="component" value="Unassembled WGS sequence"/>
</dbReference>
<dbReference type="AlphaFoldDB" id="A0A9R1XLA0"/>
<keyword evidence="6" id="KW-0408">Iron</keyword>
<dbReference type="PANTHER" id="PTHR22966">
    <property type="entry name" value="2-AMINOETHANETHIOL DIOXYGENASE"/>
    <property type="match status" value="1"/>
</dbReference>
<keyword evidence="5" id="KW-0560">Oxidoreductase</keyword>
<evidence type="ECO:0000256" key="3">
    <source>
        <dbReference type="ARBA" id="ARBA00013133"/>
    </source>
</evidence>
<protein>
    <recommendedName>
        <fullName evidence="3">cysteine dioxygenase</fullName>
        <ecNumber evidence="3">1.13.11.20</ecNumber>
    </recommendedName>
</protein>
<name>A0A9R1XLA0_LACSA</name>
<dbReference type="PANTHER" id="PTHR22966:SF61">
    <property type="entry name" value="2-AMINOETHANETHIOL DIOXYGENASE"/>
    <property type="match status" value="1"/>
</dbReference>
<dbReference type="Pfam" id="PF07847">
    <property type="entry name" value="PCO_ADO"/>
    <property type="match status" value="1"/>
</dbReference>
<keyword evidence="4" id="KW-0479">Metal-binding</keyword>
<dbReference type="EC" id="1.13.11.20" evidence="3"/>
<comment type="catalytic activity">
    <reaction evidence="7">
        <text>L-cysteine + O2 = 3-sulfino-L-alanine + H(+)</text>
        <dbReference type="Rhea" id="RHEA:20441"/>
        <dbReference type="ChEBI" id="CHEBI:15378"/>
        <dbReference type="ChEBI" id="CHEBI:15379"/>
        <dbReference type="ChEBI" id="CHEBI:35235"/>
        <dbReference type="ChEBI" id="CHEBI:61085"/>
        <dbReference type="EC" id="1.13.11.20"/>
    </reaction>
    <physiologicalReaction direction="left-to-right" evidence="7">
        <dbReference type="Rhea" id="RHEA:20442"/>
    </physiologicalReaction>
</comment>
<organism evidence="8 9">
    <name type="scientific">Lactuca sativa</name>
    <name type="common">Garden lettuce</name>
    <dbReference type="NCBI Taxonomy" id="4236"/>
    <lineage>
        <taxon>Eukaryota</taxon>
        <taxon>Viridiplantae</taxon>
        <taxon>Streptophyta</taxon>
        <taxon>Embryophyta</taxon>
        <taxon>Tracheophyta</taxon>
        <taxon>Spermatophyta</taxon>
        <taxon>Magnoliopsida</taxon>
        <taxon>eudicotyledons</taxon>
        <taxon>Gunneridae</taxon>
        <taxon>Pentapetalae</taxon>
        <taxon>asterids</taxon>
        <taxon>campanulids</taxon>
        <taxon>Asterales</taxon>
        <taxon>Asteraceae</taxon>
        <taxon>Cichorioideae</taxon>
        <taxon>Cichorieae</taxon>
        <taxon>Lactucinae</taxon>
        <taxon>Lactuca</taxon>
    </lineage>
</organism>
<evidence type="ECO:0000256" key="7">
    <source>
        <dbReference type="ARBA" id="ARBA00024284"/>
    </source>
</evidence>
<accession>A0A9R1XLA0</accession>
<evidence type="ECO:0000256" key="2">
    <source>
        <dbReference type="ARBA" id="ARBA00006622"/>
    </source>
</evidence>
<evidence type="ECO:0000256" key="1">
    <source>
        <dbReference type="ARBA" id="ARBA00001954"/>
    </source>
</evidence>
<proteinExistence type="inferred from homology"/>
<dbReference type="GO" id="GO:0046872">
    <property type="term" value="F:metal ion binding"/>
    <property type="evidence" value="ECO:0007669"/>
    <property type="project" value="UniProtKB-KW"/>
</dbReference>
<gene>
    <name evidence="8" type="ORF">LSAT_V11C400168000</name>
</gene>
<dbReference type="EMBL" id="NBSK02000004">
    <property type="protein sequence ID" value="KAJ0211697.1"/>
    <property type="molecule type" value="Genomic_DNA"/>
</dbReference>
<comment type="similarity">
    <text evidence="2">Belongs to the cysteine dioxygenase family.</text>
</comment>